<dbReference type="EMBL" id="LSSN01003521">
    <property type="protein sequence ID" value="OMJ13357.1"/>
    <property type="molecule type" value="Genomic_DNA"/>
</dbReference>
<reference evidence="1 2" key="1">
    <citation type="submission" date="2017-01" db="EMBL/GenBank/DDBJ databases">
        <authorList>
            <person name="Mah S.A."/>
            <person name="Swanson W.J."/>
            <person name="Moy G.W."/>
            <person name="Vacquier V.D."/>
        </authorList>
    </citation>
    <scope>NUCLEOTIDE SEQUENCE [LARGE SCALE GENOMIC DNA]</scope>
    <source>
        <strain evidence="1 2">GSMNP</strain>
    </source>
</reference>
<sequence>MPTTPKSVNPSRPTLLKK</sequence>
<evidence type="ECO:0000313" key="2">
    <source>
        <dbReference type="Proteomes" id="UP000187283"/>
    </source>
</evidence>
<proteinExistence type="predicted"/>
<name>A0A1R1XFE4_9FUNG</name>
<keyword evidence="2" id="KW-1185">Reference proteome</keyword>
<dbReference type="Proteomes" id="UP000187283">
    <property type="component" value="Unassembled WGS sequence"/>
</dbReference>
<evidence type="ECO:0000313" key="1">
    <source>
        <dbReference type="EMBL" id="OMJ13357.1"/>
    </source>
</evidence>
<gene>
    <name evidence="1" type="ORF">AYI70_g8547</name>
</gene>
<protein>
    <submittedName>
        <fullName evidence="1">Uncharacterized protein</fullName>
    </submittedName>
</protein>
<accession>A0A1R1XFE4</accession>
<feature type="non-terminal residue" evidence="1">
    <location>
        <position position="18"/>
    </location>
</feature>
<organism evidence="1 2">
    <name type="scientific">Smittium culicis</name>
    <dbReference type="NCBI Taxonomy" id="133412"/>
    <lineage>
        <taxon>Eukaryota</taxon>
        <taxon>Fungi</taxon>
        <taxon>Fungi incertae sedis</taxon>
        <taxon>Zoopagomycota</taxon>
        <taxon>Kickxellomycotina</taxon>
        <taxon>Harpellomycetes</taxon>
        <taxon>Harpellales</taxon>
        <taxon>Legeriomycetaceae</taxon>
        <taxon>Smittium</taxon>
    </lineage>
</organism>
<dbReference type="AlphaFoldDB" id="A0A1R1XFE4"/>
<comment type="caution">
    <text evidence="1">The sequence shown here is derived from an EMBL/GenBank/DDBJ whole genome shotgun (WGS) entry which is preliminary data.</text>
</comment>